<comment type="caution">
    <text evidence="2">The sequence shown here is derived from an EMBL/GenBank/DDBJ whole genome shotgun (WGS) entry which is preliminary data.</text>
</comment>
<evidence type="ECO:0000313" key="2">
    <source>
        <dbReference type="EMBL" id="KAK6926424.1"/>
    </source>
</evidence>
<evidence type="ECO:0000313" key="3">
    <source>
        <dbReference type="Proteomes" id="UP001370490"/>
    </source>
</evidence>
<dbReference type="Pfam" id="PF04572">
    <property type="entry name" value="Gb3_synth"/>
    <property type="match status" value="1"/>
</dbReference>
<proteinExistence type="predicted"/>
<dbReference type="EMBL" id="JBAMMX010000015">
    <property type="protein sequence ID" value="KAK6926424.1"/>
    <property type="molecule type" value="Genomic_DNA"/>
</dbReference>
<dbReference type="Proteomes" id="UP001370490">
    <property type="component" value="Unassembled WGS sequence"/>
</dbReference>
<dbReference type="Gene3D" id="3.90.550.20">
    <property type="match status" value="1"/>
</dbReference>
<dbReference type="InterPro" id="IPR007652">
    <property type="entry name" value="A1-4-GlycosylTfrase_dom"/>
</dbReference>
<dbReference type="SUPFAM" id="SSF53448">
    <property type="entry name" value="Nucleotide-diphospho-sugar transferases"/>
    <property type="match status" value="1"/>
</dbReference>
<reference evidence="2 3" key="1">
    <citation type="submission" date="2023-12" db="EMBL/GenBank/DDBJ databases">
        <title>A high-quality genome assembly for Dillenia turbinata (Dilleniales).</title>
        <authorList>
            <person name="Chanderbali A."/>
        </authorList>
    </citation>
    <scope>NUCLEOTIDE SEQUENCE [LARGE SCALE GENOMIC DNA]</scope>
    <source>
        <strain evidence="2">LSX21</strain>
        <tissue evidence="2">Leaf</tissue>
    </source>
</reference>
<accession>A0AAN8V4D2</accession>
<dbReference type="InterPro" id="IPR044789">
    <property type="entry name" value="Put_A1-4-GlycosylTfrase_plant"/>
</dbReference>
<keyword evidence="3" id="KW-1185">Reference proteome</keyword>
<name>A0AAN8V4D2_9MAGN</name>
<organism evidence="2 3">
    <name type="scientific">Dillenia turbinata</name>
    <dbReference type="NCBI Taxonomy" id="194707"/>
    <lineage>
        <taxon>Eukaryota</taxon>
        <taxon>Viridiplantae</taxon>
        <taxon>Streptophyta</taxon>
        <taxon>Embryophyta</taxon>
        <taxon>Tracheophyta</taxon>
        <taxon>Spermatophyta</taxon>
        <taxon>Magnoliopsida</taxon>
        <taxon>eudicotyledons</taxon>
        <taxon>Gunneridae</taxon>
        <taxon>Pentapetalae</taxon>
        <taxon>Dilleniales</taxon>
        <taxon>Dilleniaceae</taxon>
        <taxon>Dillenia</taxon>
    </lineage>
</organism>
<protein>
    <submittedName>
        <fullName evidence="2">Alpha 1,4-glycosyltransferase domain</fullName>
    </submittedName>
</protein>
<feature type="domain" description="Alpha 1,4-glycosyltransferase" evidence="1">
    <location>
        <begin position="158"/>
        <end position="282"/>
    </location>
</feature>
<dbReference type="InterPro" id="IPR029044">
    <property type="entry name" value="Nucleotide-diphossugar_trans"/>
</dbReference>
<evidence type="ECO:0000259" key="1">
    <source>
        <dbReference type="Pfam" id="PF04572"/>
    </source>
</evidence>
<dbReference type="AlphaFoldDB" id="A0AAN8V4D2"/>
<dbReference type="PANTHER" id="PTHR46781:SF5">
    <property type="entry name" value="ALPHA 1,4-GLYCOSYLTRANSFERASE FAMILY PROTEIN"/>
    <property type="match status" value="1"/>
</dbReference>
<gene>
    <name evidence="2" type="ORF">RJ641_008143</name>
</gene>
<dbReference type="PANTHER" id="PTHR46781">
    <property type="entry name" value="ALPHA 1,4-GLYCOSYLTRANSFERASE FAMILY PROTEIN"/>
    <property type="match status" value="1"/>
</dbReference>
<sequence>MRKNRRLLKILKSKPSSSRAFSARVKEFFNGSSSNSSNCNVRFFMTWTSSLNSFAERELFTIQSLFKSHPKGCLVVISNSMDCSEGFEILRPFYELGFRVIAISPDFDFILKNTLAESWFDKLKKGNSFRSLRNVIGAQTMDLESGNWSRLNNAVMVFDKKHPLLYKFIEEFALTFDGNKWGHNGPYLVSRVVARVSGRPGFNFTVLAPSTFCLVDWRRVSRFFHGPQNESHSQWLPSKLRQIHERSFAMHLWNRQTRKLKIEEGSIISHIFKDSCLFCNSSAATKL</sequence>